<dbReference type="Pfam" id="PF04820">
    <property type="entry name" value="Trp_halogenase"/>
    <property type="match status" value="1"/>
</dbReference>
<reference evidence="1" key="1">
    <citation type="submission" date="2022-10" db="EMBL/GenBank/DDBJ databases">
        <title>Catenovulum adriacola sp. nov. isolated in the Harbour of Susak.</title>
        <authorList>
            <person name="Schoch T."/>
            <person name="Reich S.J."/>
            <person name="Stoeferle S."/>
            <person name="Flaiz M."/>
            <person name="Kazda M."/>
            <person name="Riedel C.U."/>
            <person name="Duerre P."/>
        </authorList>
    </citation>
    <scope>NUCLEOTIDE SEQUENCE</scope>
    <source>
        <strain evidence="1">TS8</strain>
        <plasmid evidence="1">pCadTS8_1</plasmid>
    </source>
</reference>
<gene>
    <name evidence="1" type="ORF">OLW01_14410</name>
</gene>
<evidence type="ECO:0000313" key="1">
    <source>
        <dbReference type="EMBL" id="WAJ71917.1"/>
    </source>
</evidence>
<dbReference type="Gene3D" id="3.50.50.60">
    <property type="entry name" value="FAD/NAD(P)-binding domain"/>
    <property type="match status" value="1"/>
</dbReference>
<dbReference type="Proteomes" id="UP001163726">
    <property type="component" value="Plasmid pCadTS8_1"/>
</dbReference>
<sequence length="425" mass="48127">MKILLKGNNLASWMIALALQQYKQLKVTVTGKPEQPCYPAVVSALPLFKTVIAQCSIDQNVFFNFMQPRPLLALQLASIEEHFPKWCAFSNYGAPLGPVKFHEIFSKLHLNNNNIGSYSDFSLAIQLAKQGKFSPPVDDINSPFSTFDVGYIFDTAQLLLFCQKQCRQVACSPSVQYENDFDLIIDSAAINNNNEKVQGLTWQELTKPNNSDKFSKQIKQVEDGIYTSIFSNNGVKNCQLIYHSVEANSTSSMLIKYAKNAIKTSVIELQKLQSETQKSGAQTKVVEVPQDWRHPCSILSPLDFICAFISGLLKYFPSDNKHSSLLYRHYSQISDSLLDFESLVKDLLLNNDDNPLLKHYLATSSIPERELSWIHPDWYIGALLEFNKTPKMETPLARQAPMARCITLHQQVKMVFQRILTNLSL</sequence>
<accession>A0ABY7AQU1</accession>
<dbReference type="RefSeq" id="WP_268076637.1">
    <property type="nucleotide sequence ID" value="NZ_CP109966.1"/>
</dbReference>
<proteinExistence type="predicted"/>
<evidence type="ECO:0000313" key="2">
    <source>
        <dbReference type="Proteomes" id="UP001163726"/>
    </source>
</evidence>
<keyword evidence="1" id="KW-0614">Plasmid</keyword>
<name>A0ABY7AQU1_9ALTE</name>
<dbReference type="InterPro" id="IPR036188">
    <property type="entry name" value="FAD/NAD-bd_sf"/>
</dbReference>
<dbReference type="EMBL" id="CP109966">
    <property type="protein sequence ID" value="WAJ71917.1"/>
    <property type="molecule type" value="Genomic_DNA"/>
</dbReference>
<dbReference type="InterPro" id="IPR006905">
    <property type="entry name" value="Flavin_halogenase"/>
</dbReference>
<keyword evidence="2" id="KW-1185">Reference proteome</keyword>
<geneLocation type="plasmid" evidence="1 2">
    <name>pCadTS8_1</name>
</geneLocation>
<organism evidence="1 2">
    <name type="scientific">Catenovulum adriaticum</name>
    <dbReference type="NCBI Taxonomy" id="2984846"/>
    <lineage>
        <taxon>Bacteria</taxon>
        <taxon>Pseudomonadati</taxon>
        <taxon>Pseudomonadota</taxon>
        <taxon>Gammaproteobacteria</taxon>
        <taxon>Alteromonadales</taxon>
        <taxon>Alteromonadaceae</taxon>
        <taxon>Catenovulum</taxon>
    </lineage>
</organism>
<protein>
    <submittedName>
        <fullName evidence="1">Tryptophan 7-halogenase</fullName>
    </submittedName>
</protein>